<keyword evidence="2" id="KW-1133">Transmembrane helix</keyword>
<evidence type="ECO:0000313" key="3">
    <source>
        <dbReference type="EMBL" id="CAD5207707.1"/>
    </source>
</evidence>
<feature type="transmembrane region" description="Helical" evidence="2">
    <location>
        <begin position="102"/>
        <end position="121"/>
    </location>
</feature>
<proteinExistence type="predicted"/>
<dbReference type="EMBL" id="CAJFCW020000001">
    <property type="protein sequence ID" value="CAG9086474.1"/>
    <property type="molecule type" value="Genomic_DNA"/>
</dbReference>
<keyword evidence="2" id="KW-0812">Transmembrane</keyword>
<feature type="compositionally biased region" description="Low complexity" evidence="1">
    <location>
        <begin position="198"/>
        <end position="222"/>
    </location>
</feature>
<protein>
    <submittedName>
        <fullName evidence="3">Uncharacterized protein</fullName>
    </submittedName>
</protein>
<feature type="compositionally biased region" description="Basic and acidic residues" evidence="1">
    <location>
        <begin position="137"/>
        <end position="148"/>
    </location>
</feature>
<accession>A0A811JWL3</accession>
<feature type="transmembrane region" description="Helical" evidence="2">
    <location>
        <begin position="6"/>
        <end position="24"/>
    </location>
</feature>
<comment type="caution">
    <text evidence="3">The sequence shown here is derived from an EMBL/GenBank/DDBJ whole genome shotgun (WGS) entry which is preliminary data.</text>
</comment>
<evidence type="ECO:0000256" key="2">
    <source>
        <dbReference type="SAM" id="Phobius"/>
    </source>
</evidence>
<feature type="compositionally biased region" description="Polar residues" evidence="1">
    <location>
        <begin position="152"/>
        <end position="167"/>
    </location>
</feature>
<feature type="compositionally biased region" description="Basic and acidic residues" evidence="1">
    <location>
        <begin position="168"/>
        <end position="179"/>
    </location>
</feature>
<feature type="compositionally biased region" description="Basic residues" evidence="1">
    <location>
        <begin position="180"/>
        <end position="197"/>
    </location>
</feature>
<keyword evidence="2" id="KW-0472">Membrane</keyword>
<dbReference type="Proteomes" id="UP000783686">
    <property type="component" value="Unassembled WGS sequence"/>
</dbReference>
<dbReference type="Proteomes" id="UP000614601">
    <property type="component" value="Unassembled WGS sequence"/>
</dbReference>
<reference evidence="3" key="1">
    <citation type="submission" date="2020-09" db="EMBL/GenBank/DDBJ databases">
        <authorList>
            <person name="Kikuchi T."/>
        </authorList>
    </citation>
    <scope>NUCLEOTIDE SEQUENCE</scope>
    <source>
        <strain evidence="3">SH1</strain>
    </source>
</reference>
<evidence type="ECO:0000313" key="4">
    <source>
        <dbReference type="Proteomes" id="UP000614601"/>
    </source>
</evidence>
<keyword evidence="4" id="KW-1185">Reference proteome</keyword>
<organism evidence="3 4">
    <name type="scientific">Bursaphelenchus okinawaensis</name>
    <dbReference type="NCBI Taxonomy" id="465554"/>
    <lineage>
        <taxon>Eukaryota</taxon>
        <taxon>Metazoa</taxon>
        <taxon>Ecdysozoa</taxon>
        <taxon>Nematoda</taxon>
        <taxon>Chromadorea</taxon>
        <taxon>Rhabditida</taxon>
        <taxon>Tylenchina</taxon>
        <taxon>Tylenchomorpha</taxon>
        <taxon>Aphelenchoidea</taxon>
        <taxon>Aphelenchoididae</taxon>
        <taxon>Bursaphelenchus</taxon>
    </lineage>
</organism>
<feature type="region of interest" description="Disordered" evidence="1">
    <location>
        <begin position="137"/>
        <end position="222"/>
    </location>
</feature>
<dbReference type="EMBL" id="CAJFDH010000001">
    <property type="protein sequence ID" value="CAD5207707.1"/>
    <property type="molecule type" value="Genomic_DNA"/>
</dbReference>
<dbReference type="AlphaFoldDB" id="A0A811JWL3"/>
<evidence type="ECO:0000256" key="1">
    <source>
        <dbReference type="SAM" id="MobiDB-lite"/>
    </source>
</evidence>
<sequence length="222" mass="24414">MKSTSVSFFIVSLLLLLFATVPLVPEASNVTETSSPINESVIKTTTIDDVNIVVEPFPADEDEDEPKSTGKSVHEPVLEAITECPPAKDTKKEAKGFLARKWPLLLLMGAIFLSVLCSSFSSSCSCCDCKKEKKDWKRERNERRKNERTPVYGSSGNGLNAKGSKTQVEPEKANEENSAKSHKSRKSTKSLKSRLAKSLKSTKSNKSTKSPKNNSTKSSRNK</sequence>
<gene>
    <name evidence="3" type="ORF">BOKJ2_LOCUS2332</name>
</gene>
<name>A0A811JWL3_9BILA</name>